<evidence type="ECO:0000313" key="3">
    <source>
        <dbReference type="Proteomes" id="UP000810252"/>
    </source>
</evidence>
<feature type="chain" id="PRO_5038790038" description="Lipoprotein" evidence="1">
    <location>
        <begin position="26"/>
        <end position="634"/>
    </location>
</feature>
<proteinExistence type="predicted"/>
<comment type="caution">
    <text evidence="2">The sequence shown here is derived from an EMBL/GenBank/DDBJ whole genome shotgun (WGS) entry which is preliminary data.</text>
</comment>
<dbReference type="EMBL" id="JADIMQ010000133">
    <property type="protein sequence ID" value="MBO8449449.1"/>
    <property type="molecule type" value="Genomic_DNA"/>
</dbReference>
<feature type="signal peptide" evidence="1">
    <location>
        <begin position="1"/>
        <end position="25"/>
    </location>
</feature>
<dbReference type="CDD" id="cd13120">
    <property type="entry name" value="BF2867_like_N"/>
    <property type="match status" value="1"/>
</dbReference>
<keyword evidence="1" id="KW-0732">Signal</keyword>
<accession>A0A9D9EL20</accession>
<evidence type="ECO:0000256" key="1">
    <source>
        <dbReference type="SAM" id="SignalP"/>
    </source>
</evidence>
<reference evidence="2" key="2">
    <citation type="journal article" date="2021" name="PeerJ">
        <title>Extensive microbial diversity within the chicken gut microbiome revealed by metagenomics and culture.</title>
        <authorList>
            <person name="Gilroy R."/>
            <person name="Ravi A."/>
            <person name="Getino M."/>
            <person name="Pursley I."/>
            <person name="Horton D.L."/>
            <person name="Alikhan N.F."/>
            <person name="Baker D."/>
            <person name="Gharbi K."/>
            <person name="Hall N."/>
            <person name="Watson M."/>
            <person name="Adriaenssens E.M."/>
            <person name="Foster-Nyarko E."/>
            <person name="Jarju S."/>
            <person name="Secka A."/>
            <person name="Antonio M."/>
            <person name="Oren A."/>
            <person name="Chaudhuri R.R."/>
            <person name="La Ragione R."/>
            <person name="Hildebrand F."/>
            <person name="Pallen M.J."/>
        </authorList>
    </citation>
    <scope>NUCLEOTIDE SEQUENCE</scope>
    <source>
        <strain evidence="2">20514</strain>
    </source>
</reference>
<reference evidence="2" key="1">
    <citation type="submission" date="2020-10" db="EMBL/GenBank/DDBJ databases">
        <authorList>
            <person name="Gilroy R."/>
        </authorList>
    </citation>
    <scope>NUCLEOTIDE SEQUENCE</scope>
    <source>
        <strain evidence="2">20514</strain>
    </source>
</reference>
<dbReference type="PROSITE" id="PS51257">
    <property type="entry name" value="PROKAR_LIPOPROTEIN"/>
    <property type="match status" value="1"/>
</dbReference>
<evidence type="ECO:0000313" key="2">
    <source>
        <dbReference type="EMBL" id="MBO8449449.1"/>
    </source>
</evidence>
<sequence length="634" mass="67648">MKRTLIFLCGGVLLSAAASCSVDNATPVPSDPRVQMEFTAGAPGTRTAISSDNSVYWTDGDAISVFDGTYNNEFTISSGVGSPNATFSGTATESGKYYALYPYSADADWNGSKISSVLPEDQLGGYNTFSPGTNPSVAVSDGNTLAFHNVAGLVRVTLPDNYSGERKVREIQLSADQSLAGPYEVDMSGSSYSAVATAKTPVSVSLAPVNSDGDFIVGTEFYLVVLPGLYTNLKMSVVFNDGSYMTGTIASAEITAGKVFNASVDPDNATTNSQGLHGLYQAGIDIEIGGKTYNIADYGEAQLIVSDSDLSELRGNNSGVYFIDPDATVTFSYTGAIYKLLLIGNDPERRSKVIFDNRAHLNQSSNTDGVFLLNNLDADISDIINGTGNESGSAASYFLVQNADGEYGYVGIINSGITMGSYGSFTYVSSKFRSYAKFCIEDSEFYIPAGTGTKTLLNVGSSSAPYGLISVRNSIFYSDGQVTDFRFVGNNSSQIDIDEFVFENNSLVNIWTTSNSCVKYKSLRTVSVTKNLIWNSSVSNGTSFFRPFDTTDGGVYPGNPTGSLVDDNIVYKGGDTSIEADGNFQWFYGGLTRVDQSGFSVCSEAKFVENSPLGDSPVYPFTQIPEYASYGAQR</sequence>
<protein>
    <recommendedName>
        <fullName evidence="4">Lipoprotein</fullName>
    </recommendedName>
</protein>
<organism evidence="2 3">
    <name type="scientific">Candidatus Cryptobacteroides merdigallinarum</name>
    <dbReference type="NCBI Taxonomy" id="2840770"/>
    <lineage>
        <taxon>Bacteria</taxon>
        <taxon>Pseudomonadati</taxon>
        <taxon>Bacteroidota</taxon>
        <taxon>Bacteroidia</taxon>
        <taxon>Bacteroidales</taxon>
        <taxon>Candidatus Cryptobacteroides</taxon>
    </lineage>
</organism>
<gene>
    <name evidence="2" type="ORF">IAC29_09310</name>
</gene>
<dbReference type="AlphaFoldDB" id="A0A9D9EL20"/>
<evidence type="ECO:0008006" key="4">
    <source>
        <dbReference type="Google" id="ProtNLM"/>
    </source>
</evidence>
<name>A0A9D9EL20_9BACT</name>
<dbReference type="Proteomes" id="UP000810252">
    <property type="component" value="Unassembled WGS sequence"/>
</dbReference>